<feature type="domain" description="CheR-type methyltransferase" evidence="6">
    <location>
        <begin position="17"/>
        <end position="287"/>
    </location>
</feature>
<name>A0ABT0AAK6_9SPHN</name>
<comment type="caution">
    <text evidence="7">The sequence shown here is derived from an EMBL/GenBank/DDBJ whole genome shotgun (WGS) entry which is preliminary data.</text>
</comment>
<dbReference type="Gene3D" id="1.10.155.10">
    <property type="entry name" value="Chemotaxis receptor methyltransferase CheR, N-terminal domain"/>
    <property type="match status" value="1"/>
</dbReference>
<accession>A0ABT0AAK6</accession>
<dbReference type="InterPro" id="IPR050903">
    <property type="entry name" value="Bact_Chemotaxis_MeTrfase"/>
</dbReference>
<protein>
    <recommendedName>
        <fullName evidence="5">Chemotaxis protein methyltransferase</fullName>
        <ecNumber evidence="5">2.1.1.80</ecNumber>
    </recommendedName>
</protein>
<evidence type="ECO:0000256" key="1">
    <source>
        <dbReference type="ARBA" id="ARBA00001541"/>
    </source>
</evidence>
<evidence type="ECO:0000256" key="3">
    <source>
        <dbReference type="ARBA" id="ARBA00022679"/>
    </source>
</evidence>
<dbReference type="InterPro" id="IPR026024">
    <property type="entry name" value="Chemotaxis_MeTrfase_CheR"/>
</dbReference>
<dbReference type="PIRSF" id="PIRSF000410">
    <property type="entry name" value="CheR"/>
    <property type="match status" value="1"/>
</dbReference>
<keyword evidence="3 5" id="KW-0808">Transferase</keyword>
<sequence>MNDAAFVPFENPAAGDTISPAQFKGLAALIREHTGINLPPAKRTMLEGRLRRCARDGGHATLGAYCKWILSQDHGADEIENLINAVTTNKTDFFREPRHFDYLTETILPQLAESGRRQVRCWSAACSTGAEPYTIAMLLDAFAQRNSGFEYSILATDLDTRVLSTAIRGIYPREMVDPVPAPLRKAYVMEAKDPRRGEIRIAPALRRKIAFGRLNLMDRHYAIGEPVDMIFCRNVLIYFDRETQEAVVNRLCDQLRPGGYLFLGHSESISGFQHNLTAASGTVFQRN</sequence>
<keyword evidence="4 5" id="KW-0949">S-adenosyl-L-methionine</keyword>
<dbReference type="Gene3D" id="3.40.50.150">
    <property type="entry name" value="Vaccinia Virus protein VP39"/>
    <property type="match status" value="1"/>
</dbReference>
<proteinExistence type="predicted"/>
<dbReference type="EMBL" id="JALHAT010000005">
    <property type="protein sequence ID" value="MCJ1960223.1"/>
    <property type="molecule type" value="Genomic_DNA"/>
</dbReference>
<comment type="function">
    <text evidence="5">Methylation of the membrane-bound methyl-accepting chemotaxis proteins (MCP) to form gamma-glutamyl methyl ester residues in MCP.</text>
</comment>
<dbReference type="SUPFAM" id="SSF47757">
    <property type="entry name" value="Chemotaxis receptor methyltransferase CheR, N-terminal domain"/>
    <property type="match status" value="1"/>
</dbReference>
<dbReference type="InterPro" id="IPR022642">
    <property type="entry name" value="CheR_C"/>
</dbReference>
<dbReference type="SUPFAM" id="SSF53335">
    <property type="entry name" value="S-adenosyl-L-methionine-dependent methyltransferases"/>
    <property type="match status" value="1"/>
</dbReference>
<dbReference type="InterPro" id="IPR036804">
    <property type="entry name" value="CheR_N_sf"/>
</dbReference>
<reference evidence="7" key="1">
    <citation type="submission" date="2022-03" db="EMBL/GenBank/DDBJ databases">
        <title>Identification of a novel bacterium isolated from mangrove sediments.</title>
        <authorList>
            <person name="Pan X."/>
        </authorList>
    </citation>
    <scope>NUCLEOTIDE SEQUENCE</scope>
    <source>
        <strain evidence="7">B2637</strain>
    </source>
</reference>
<dbReference type="PANTHER" id="PTHR24422:SF26">
    <property type="entry name" value="CHEMOTAXIS PROTEIN METHYLTRANSFERASE"/>
    <property type="match status" value="1"/>
</dbReference>
<dbReference type="PRINTS" id="PR00996">
    <property type="entry name" value="CHERMTFRASE"/>
</dbReference>
<keyword evidence="2 5" id="KW-0489">Methyltransferase</keyword>
<evidence type="ECO:0000259" key="6">
    <source>
        <dbReference type="PROSITE" id="PS50123"/>
    </source>
</evidence>
<dbReference type="InterPro" id="IPR029063">
    <property type="entry name" value="SAM-dependent_MTases_sf"/>
</dbReference>
<dbReference type="PANTHER" id="PTHR24422">
    <property type="entry name" value="CHEMOTAXIS PROTEIN METHYLTRANSFERASE"/>
    <property type="match status" value="1"/>
</dbReference>
<evidence type="ECO:0000313" key="7">
    <source>
        <dbReference type="EMBL" id="MCJ1960223.1"/>
    </source>
</evidence>
<evidence type="ECO:0000256" key="4">
    <source>
        <dbReference type="ARBA" id="ARBA00022691"/>
    </source>
</evidence>
<dbReference type="Pfam" id="PF03705">
    <property type="entry name" value="CheR_N"/>
    <property type="match status" value="1"/>
</dbReference>
<evidence type="ECO:0000256" key="2">
    <source>
        <dbReference type="ARBA" id="ARBA00022603"/>
    </source>
</evidence>
<comment type="catalytic activity">
    <reaction evidence="1 5">
        <text>L-glutamyl-[protein] + S-adenosyl-L-methionine = [protein]-L-glutamate 5-O-methyl ester + S-adenosyl-L-homocysteine</text>
        <dbReference type="Rhea" id="RHEA:24452"/>
        <dbReference type="Rhea" id="RHEA-COMP:10208"/>
        <dbReference type="Rhea" id="RHEA-COMP:10311"/>
        <dbReference type="ChEBI" id="CHEBI:29973"/>
        <dbReference type="ChEBI" id="CHEBI:57856"/>
        <dbReference type="ChEBI" id="CHEBI:59789"/>
        <dbReference type="ChEBI" id="CHEBI:82795"/>
        <dbReference type="EC" id="2.1.1.80"/>
    </reaction>
</comment>
<dbReference type="InterPro" id="IPR022641">
    <property type="entry name" value="CheR_N"/>
</dbReference>
<dbReference type="InterPro" id="IPR000780">
    <property type="entry name" value="CheR_MeTrfase"/>
</dbReference>
<dbReference type="Pfam" id="PF01739">
    <property type="entry name" value="CheR"/>
    <property type="match status" value="1"/>
</dbReference>
<evidence type="ECO:0000313" key="8">
    <source>
        <dbReference type="Proteomes" id="UP001162802"/>
    </source>
</evidence>
<dbReference type="EC" id="2.1.1.80" evidence="5"/>
<gene>
    <name evidence="7" type="ORF">MTR65_06000</name>
</gene>
<evidence type="ECO:0000256" key="5">
    <source>
        <dbReference type="PIRNR" id="PIRNR000410"/>
    </source>
</evidence>
<dbReference type="RefSeq" id="WP_243798118.1">
    <property type="nucleotide sequence ID" value="NZ_JALHAT010000005.1"/>
</dbReference>
<organism evidence="7 8">
    <name type="scientific">Novosphingobium mangrovi</name>
    <name type="common">ex Hu et al. 2023</name>
    <dbReference type="NCBI Taxonomy" id="2930094"/>
    <lineage>
        <taxon>Bacteria</taxon>
        <taxon>Pseudomonadati</taxon>
        <taxon>Pseudomonadota</taxon>
        <taxon>Alphaproteobacteria</taxon>
        <taxon>Sphingomonadales</taxon>
        <taxon>Sphingomonadaceae</taxon>
        <taxon>Novosphingobium</taxon>
    </lineage>
</organism>
<dbReference type="PROSITE" id="PS50123">
    <property type="entry name" value="CHER"/>
    <property type="match status" value="1"/>
</dbReference>
<dbReference type="Proteomes" id="UP001162802">
    <property type="component" value="Unassembled WGS sequence"/>
</dbReference>
<dbReference type="SMART" id="SM00138">
    <property type="entry name" value="MeTrc"/>
    <property type="match status" value="1"/>
</dbReference>
<keyword evidence="8" id="KW-1185">Reference proteome</keyword>